<proteinExistence type="predicted"/>
<accession>G4CXW3</accession>
<organism evidence="1 2">
    <name type="scientific">Cutibacterium avidum ATCC 25577</name>
    <dbReference type="NCBI Taxonomy" id="997355"/>
    <lineage>
        <taxon>Bacteria</taxon>
        <taxon>Bacillati</taxon>
        <taxon>Actinomycetota</taxon>
        <taxon>Actinomycetes</taxon>
        <taxon>Propionibacteriales</taxon>
        <taxon>Propionibacteriaceae</taxon>
        <taxon>Cutibacterium</taxon>
    </lineage>
</organism>
<comment type="caution">
    <text evidence="1">The sequence shown here is derived from an EMBL/GenBank/DDBJ whole genome shotgun (WGS) entry which is preliminary data.</text>
</comment>
<keyword evidence="2" id="KW-1185">Reference proteome</keyword>
<evidence type="ECO:0000313" key="2">
    <source>
        <dbReference type="Proteomes" id="UP000005332"/>
    </source>
</evidence>
<reference evidence="1 2" key="1">
    <citation type="submission" date="2011-06" db="EMBL/GenBank/DDBJ databases">
        <authorList>
            <person name="Muzny D."/>
            <person name="Qin X."/>
            <person name="Deng J."/>
            <person name="Jiang H."/>
            <person name="Liu Y."/>
            <person name="Qu J."/>
            <person name="Song X.-Z."/>
            <person name="Zhang L."/>
            <person name="Thornton R."/>
            <person name="Coyle M."/>
            <person name="Francisco L."/>
            <person name="Jackson L."/>
            <person name="Javaid M."/>
            <person name="Korchina V."/>
            <person name="Kovar C."/>
            <person name="Mata R."/>
            <person name="Mathew T."/>
            <person name="Ngo R."/>
            <person name="Nguyen L."/>
            <person name="Nguyen N."/>
            <person name="Okwuonu G."/>
            <person name="Ongeri F."/>
            <person name="Pham C."/>
            <person name="Simmons D."/>
            <person name="Wilczek-Boney K."/>
            <person name="Hale W."/>
            <person name="Jakkamsetti A."/>
            <person name="Pham P."/>
            <person name="Ruth R."/>
            <person name="San Lucas F."/>
            <person name="Warren J."/>
            <person name="Zhang J."/>
            <person name="Zhao Z."/>
            <person name="Zhou C."/>
            <person name="Zhu D."/>
            <person name="Lee S."/>
            <person name="Bess C."/>
            <person name="Blankenburg K."/>
            <person name="Forbes L."/>
            <person name="Fu Q."/>
            <person name="Gubbala S."/>
            <person name="Hirani K."/>
            <person name="Jayaseelan J.C."/>
            <person name="Lara F."/>
            <person name="Munidasa M."/>
            <person name="Palculict T."/>
            <person name="Patil S."/>
            <person name="Pu L.-L."/>
            <person name="Saada N."/>
            <person name="Tang L."/>
            <person name="Weissenberger G."/>
            <person name="Zhu Y."/>
            <person name="Hemphill L."/>
            <person name="Shang Y."/>
            <person name="Youmans B."/>
            <person name="Ayvaz T."/>
            <person name="Ross M."/>
            <person name="Santibanez J."/>
            <person name="Aqrawi P."/>
            <person name="Gross S."/>
            <person name="Joshi V."/>
            <person name="Fowler G."/>
            <person name="Nazareth L."/>
            <person name="Reid J."/>
            <person name="Worley K."/>
            <person name="Petrosino J."/>
            <person name="Highlander S."/>
            <person name="Gibbs R."/>
        </authorList>
    </citation>
    <scope>NUCLEOTIDE SEQUENCE [LARGE SCALE GENOMIC DNA]</scope>
    <source>
        <strain evidence="1 2">ATCC 25577</strain>
    </source>
</reference>
<dbReference type="Proteomes" id="UP000005332">
    <property type="component" value="Unassembled WGS sequence"/>
</dbReference>
<dbReference type="PATRIC" id="fig|997355.3.peg.1349"/>
<evidence type="ECO:0000313" key="1">
    <source>
        <dbReference type="EMBL" id="EGY77827.1"/>
    </source>
</evidence>
<name>G4CXW3_9ACTN</name>
<dbReference type="HOGENOM" id="CLU_3238077_0_0_11"/>
<protein>
    <submittedName>
        <fullName evidence="1">Uncharacterized protein</fullName>
    </submittedName>
</protein>
<sequence length="43" mass="4508">MHTHVGACVFFAMAHTLSAGADRFDDGGVPVVFRWCSPQATGG</sequence>
<dbReference type="AlphaFoldDB" id="G4CXW3"/>
<dbReference type="EMBL" id="AGBA01000013">
    <property type="protein sequence ID" value="EGY77827.1"/>
    <property type="molecule type" value="Genomic_DNA"/>
</dbReference>
<gene>
    <name evidence="1" type="ORF">HMPREF9153_1370</name>
</gene>